<evidence type="ECO:0000313" key="3">
    <source>
        <dbReference type="Proteomes" id="UP001620409"/>
    </source>
</evidence>
<sequence>MDAYVPQRKGVVRLRAAALSGRWPAWLLVIAWMLLLACLPWWVGLPLLLALAAIQVAQLPRLQRYSGMFRRALRWGLAGLLVASYLAFDIAFDHRALGLTLAMLAALAGFSLLVLLESWQDRKPQRNAAVAAASPEWSELALAPIGPADMLIELQVPHWIVLDGSANAPDGMSMLHANSCAMDGGIRVDHIEPQVAMAPGRHWLVWPMTAWRGVVLYDRLHGKLYRLRGWQLYGWHGDEAWLSRGEDQPPLAMSHVLGQDQPED</sequence>
<dbReference type="RefSeq" id="WP_380012573.1">
    <property type="nucleotide sequence ID" value="NZ_JADIKI010000023.1"/>
</dbReference>
<protein>
    <submittedName>
        <fullName evidence="2">Uncharacterized protein</fullName>
    </submittedName>
</protein>
<feature type="transmembrane region" description="Helical" evidence="1">
    <location>
        <begin position="72"/>
        <end position="91"/>
    </location>
</feature>
<keyword evidence="1" id="KW-0472">Membrane</keyword>
<feature type="transmembrane region" description="Helical" evidence="1">
    <location>
        <begin position="25"/>
        <end position="51"/>
    </location>
</feature>
<organism evidence="2 3">
    <name type="scientific">Dyella humi</name>
    <dbReference type="NCBI Taxonomy" id="1770547"/>
    <lineage>
        <taxon>Bacteria</taxon>
        <taxon>Pseudomonadati</taxon>
        <taxon>Pseudomonadota</taxon>
        <taxon>Gammaproteobacteria</taxon>
        <taxon>Lysobacterales</taxon>
        <taxon>Rhodanobacteraceae</taxon>
        <taxon>Dyella</taxon>
    </lineage>
</organism>
<comment type="caution">
    <text evidence="2">The sequence shown here is derived from an EMBL/GenBank/DDBJ whole genome shotgun (WGS) entry which is preliminary data.</text>
</comment>
<evidence type="ECO:0000256" key="1">
    <source>
        <dbReference type="SAM" id="Phobius"/>
    </source>
</evidence>
<feature type="transmembrane region" description="Helical" evidence="1">
    <location>
        <begin position="97"/>
        <end position="116"/>
    </location>
</feature>
<accession>A0ABW8IJY7</accession>
<dbReference type="EMBL" id="JADIKI010000023">
    <property type="protein sequence ID" value="MFK2855532.1"/>
    <property type="molecule type" value="Genomic_DNA"/>
</dbReference>
<keyword evidence="3" id="KW-1185">Reference proteome</keyword>
<name>A0ABW8IJY7_9GAMM</name>
<proteinExistence type="predicted"/>
<reference evidence="2 3" key="1">
    <citation type="submission" date="2020-10" db="EMBL/GenBank/DDBJ databases">
        <title>Phylogeny of dyella-like bacteria.</title>
        <authorList>
            <person name="Fu J."/>
        </authorList>
    </citation>
    <scope>NUCLEOTIDE SEQUENCE [LARGE SCALE GENOMIC DNA]</scope>
    <source>
        <strain evidence="2 3">DHG40</strain>
    </source>
</reference>
<dbReference type="Proteomes" id="UP001620409">
    <property type="component" value="Unassembled WGS sequence"/>
</dbReference>
<keyword evidence="1" id="KW-0812">Transmembrane</keyword>
<keyword evidence="1" id="KW-1133">Transmembrane helix</keyword>
<evidence type="ECO:0000313" key="2">
    <source>
        <dbReference type="EMBL" id="MFK2855532.1"/>
    </source>
</evidence>
<gene>
    <name evidence="2" type="ORF">ISP18_13095</name>
</gene>